<comment type="caution">
    <text evidence="2">The sequence shown here is derived from an EMBL/GenBank/DDBJ whole genome shotgun (WGS) entry which is preliminary data.</text>
</comment>
<proteinExistence type="predicted"/>
<name>A0AAV4EEH7_9GAST</name>
<organism evidence="2 3">
    <name type="scientific">Elysia marginata</name>
    <dbReference type="NCBI Taxonomy" id="1093978"/>
    <lineage>
        <taxon>Eukaryota</taxon>
        <taxon>Metazoa</taxon>
        <taxon>Spiralia</taxon>
        <taxon>Lophotrochozoa</taxon>
        <taxon>Mollusca</taxon>
        <taxon>Gastropoda</taxon>
        <taxon>Heterobranchia</taxon>
        <taxon>Euthyneura</taxon>
        <taxon>Panpulmonata</taxon>
        <taxon>Sacoglossa</taxon>
        <taxon>Placobranchoidea</taxon>
        <taxon>Plakobranchidae</taxon>
        <taxon>Elysia</taxon>
    </lineage>
</organism>
<reference evidence="2 3" key="1">
    <citation type="journal article" date="2021" name="Elife">
        <title>Chloroplast acquisition without the gene transfer in kleptoplastic sea slugs, Plakobranchus ocellatus.</title>
        <authorList>
            <person name="Maeda T."/>
            <person name="Takahashi S."/>
            <person name="Yoshida T."/>
            <person name="Shimamura S."/>
            <person name="Takaki Y."/>
            <person name="Nagai Y."/>
            <person name="Toyoda A."/>
            <person name="Suzuki Y."/>
            <person name="Arimoto A."/>
            <person name="Ishii H."/>
            <person name="Satoh N."/>
            <person name="Nishiyama T."/>
            <person name="Hasebe M."/>
            <person name="Maruyama T."/>
            <person name="Minagawa J."/>
            <person name="Obokata J."/>
            <person name="Shigenobu S."/>
        </authorList>
    </citation>
    <scope>NUCLEOTIDE SEQUENCE [LARGE SCALE GENOMIC DNA]</scope>
</reference>
<feature type="compositionally biased region" description="Basic residues" evidence="1">
    <location>
        <begin position="346"/>
        <end position="376"/>
    </location>
</feature>
<dbReference type="EMBL" id="BMAT01003640">
    <property type="protein sequence ID" value="GFR59412.1"/>
    <property type="molecule type" value="Genomic_DNA"/>
</dbReference>
<evidence type="ECO:0000256" key="1">
    <source>
        <dbReference type="SAM" id="MobiDB-lite"/>
    </source>
</evidence>
<evidence type="ECO:0000313" key="2">
    <source>
        <dbReference type="EMBL" id="GFR59412.1"/>
    </source>
</evidence>
<keyword evidence="3" id="KW-1185">Reference proteome</keyword>
<dbReference type="Proteomes" id="UP000762676">
    <property type="component" value="Unassembled WGS sequence"/>
</dbReference>
<evidence type="ECO:0000313" key="3">
    <source>
        <dbReference type="Proteomes" id="UP000762676"/>
    </source>
</evidence>
<gene>
    <name evidence="2" type="ORF">ElyMa_001792900</name>
</gene>
<sequence length="376" mass="41099">MSQKMEVPIRNTPCCLSKPQAFAAAAVLVLCAVLSPASASLASTKPRLSSVEPRLPGVEPRLSFSPSLIEPCVTPVVTLECSTKAGRSLEARIAAPDDDGNEDNKKGVTGNVKISSIKIFKMDEMAETEEDRWEVFAELGDLDSPTGPALDDPEVEVRGKVGGSIEESYLRVIWDTASEQTFGVYRCDVQTSQPGSGSNVVSTEPLSLDYAQSDGSRESGDQLLNSIHELKAERKKEEEWRKKVDEGLELISQSIKLLDRFARGNAYKLNRIMKKMNDLTTSLNTRKETTTTTRTPASSPTTTTTASHRTFAPLTGRPDVTKRFVMLGIAGGKPRATPSPETRTTARGKGRKAKGKKDKKRKNKNKRRKTMGKRVG</sequence>
<protein>
    <submittedName>
        <fullName evidence="2">Uncharacterized protein</fullName>
    </submittedName>
</protein>
<dbReference type="AlphaFoldDB" id="A0AAV4EEH7"/>
<feature type="compositionally biased region" description="Low complexity" evidence="1">
    <location>
        <begin position="280"/>
        <end position="313"/>
    </location>
</feature>
<accession>A0AAV4EEH7</accession>
<feature type="region of interest" description="Disordered" evidence="1">
    <location>
        <begin position="280"/>
        <end position="376"/>
    </location>
</feature>